<evidence type="ECO:0000259" key="6">
    <source>
        <dbReference type="PROSITE" id="PS51781"/>
    </source>
</evidence>
<dbReference type="OrthoDB" id="9776208at2"/>
<keyword evidence="4" id="KW-1133">Transmembrane helix</keyword>
<evidence type="ECO:0000256" key="5">
    <source>
        <dbReference type="SAM" id="SignalP"/>
    </source>
</evidence>
<sequence>MKQLVYIFAFLLSFSSIAQNGSLFEQGNALYNEGDFDQAILKYEAILNNGEHSAELYFNLANAHYKLNHIAPSIFYYEKALQLAPNDREIQNNAAFARNMTIDAIGSVPEVGLSNYIKNITNKLSFDSWAKISIIFVCLFVALFLFYYFAYSTTRKRVSFISSMVCVGLTCITIAFAFHKFNLDKKNRPAIVFAQESQVKSEPNLRSTEAFILHEGTKVQILDTVNNWKKIKLSDGKTGWIINDDLKALSDI</sequence>
<dbReference type="InterPro" id="IPR013105">
    <property type="entry name" value="TPR_2"/>
</dbReference>
<feature type="chain" id="PRO_5022928809" evidence="5">
    <location>
        <begin position="19"/>
        <end position="252"/>
    </location>
</feature>
<protein>
    <submittedName>
        <fullName evidence="7">Tetratricopeptide repeat protein</fullName>
    </submittedName>
</protein>
<dbReference type="Proteomes" id="UP000324550">
    <property type="component" value="Unassembled WGS sequence"/>
</dbReference>
<keyword evidence="5" id="KW-0732">Signal</keyword>
<dbReference type="RefSeq" id="WP_148452242.1">
    <property type="nucleotide sequence ID" value="NZ_VSFC01000002.1"/>
</dbReference>
<organism evidence="7 8">
    <name type="scientific">Formosa maritima</name>
    <dbReference type="NCBI Taxonomy" id="2592046"/>
    <lineage>
        <taxon>Bacteria</taxon>
        <taxon>Pseudomonadati</taxon>
        <taxon>Bacteroidota</taxon>
        <taxon>Flavobacteriia</taxon>
        <taxon>Flavobacteriales</taxon>
        <taxon>Flavobacteriaceae</taxon>
        <taxon>Formosa</taxon>
    </lineage>
</organism>
<keyword evidence="4" id="KW-0812">Transmembrane</keyword>
<feature type="domain" description="SH3b" evidence="6">
    <location>
        <begin position="187"/>
        <end position="250"/>
    </location>
</feature>
<comment type="caution">
    <text evidence="7">The sequence shown here is derived from an EMBL/GenBank/DDBJ whole genome shotgun (WGS) entry which is preliminary data.</text>
</comment>
<dbReference type="PROSITE" id="PS51781">
    <property type="entry name" value="SH3B"/>
    <property type="match status" value="1"/>
</dbReference>
<dbReference type="PROSITE" id="PS50293">
    <property type="entry name" value="TPR_REGION"/>
    <property type="match status" value="1"/>
</dbReference>
<dbReference type="Gene3D" id="1.25.40.10">
    <property type="entry name" value="Tetratricopeptide repeat domain"/>
    <property type="match status" value="1"/>
</dbReference>
<dbReference type="SUPFAM" id="SSF48452">
    <property type="entry name" value="TPR-like"/>
    <property type="match status" value="1"/>
</dbReference>
<feature type="transmembrane region" description="Helical" evidence="4">
    <location>
        <begin position="132"/>
        <end position="151"/>
    </location>
</feature>
<dbReference type="InterPro" id="IPR011990">
    <property type="entry name" value="TPR-like_helical_dom_sf"/>
</dbReference>
<keyword evidence="1" id="KW-0677">Repeat</keyword>
<dbReference type="EMBL" id="VSFC01000002">
    <property type="protein sequence ID" value="TYA60185.1"/>
    <property type="molecule type" value="Genomic_DNA"/>
</dbReference>
<evidence type="ECO:0000313" key="7">
    <source>
        <dbReference type="EMBL" id="TYA60185.1"/>
    </source>
</evidence>
<evidence type="ECO:0000256" key="1">
    <source>
        <dbReference type="ARBA" id="ARBA00022737"/>
    </source>
</evidence>
<evidence type="ECO:0000256" key="4">
    <source>
        <dbReference type="SAM" id="Phobius"/>
    </source>
</evidence>
<gene>
    <name evidence="7" type="ORF">FVF61_00780</name>
</gene>
<keyword evidence="8" id="KW-1185">Reference proteome</keyword>
<evidence type="ECO:0000313" key="8">
    <source>
        <dbReference type="Proteomes" id="UP000324550"/>
    </source>
</evidence>
<name>A0A5D0GMB5_9FLAO</name>
<dbReference type="Pfam" id="PF08239">
    <property type="entry name" value="SH3_3"/>
    <property type="match status" value="1"/>
</dbReference>
<dbReference type="SMART" id="SM00028">
    <property type="entry name" value="TPR"/>
    <property type="match status" value="2"/>
</dbReference>
<keyword evidence="2 3" id="KW-0802">TPR repeat</keyword>
<dbReference type="InterPro" id="IPR019734">
    <property type="entry name" value="TPR_rpt"/>
</dbReference>
<feature type="repeat" description="TPR" evidence="3">
    <location>
        <begin position="54"/>
        <end position="87"/>
    </location>
</feature>
<dbReference type="Pfam" id="PF07719">
    <property type="entry name" value="TPR_2"/>
    <property type="match status" value="1"/>
</dbReference>
<evidence type="ECO:0000256" key="2">
    <source>
        <dbReference type="ARBA" id="ARBA00022803"/>
    </source>
</evidence>
<dbReference type="SMART" id="SM00287">
    <property type="entry name" value="SH3b"/>
    <property type="match status" value="1"/>
</dbReference>
<feature type="transmembrane region" description="Helical" evidence="4">
    <location>
        <begin position="158"/>
        <end position="178"/>
    </location>
</feature>
<dbReference type="AlphaFoldDB" id="A0A5D0GMB5"/>
<dbReference type="PROSITE" id="PS50005">
    <property type="entry name" value="TPR"/>
    <property type="match status" value="1"/>
</dbReference>
<dbReference type="Gene3D" id="2.30.30.40">
    <property type="entry name" value="SH3 Domains"/>
    <property type="match status" value="1"/>
</dbReference>
<reference evidence="7 8" key="1">
    <citation type="submission" date="2019-08" db="EMBL/GenBank/DDBJ databases">
        <title>Formosa sediminis sp. nov., isolated from marine sediment.</title>
        <authorList>
            <person name="Cao W.R."/>
        </authorList>
    </citation>
    <scope>NUCLEOTIDE SEQUENCE [LARGE SCALE GENOMIC DNA]</scope>
    <source>
        <strain evidence="7 8">1494</strain>
    </source>
</reference>
<evidence type="ECO:0000256" key="3">
    <source>
        <dbReference type="PROSITE-ProRule" id="PRU00339"/>
    </source>
</evidence>
<keyword evidence="4" id="KW-0472">Membrane</keyword>
<dbReference type="InterPro" id="IPR003646">
    <property type="entry name" value="SH3-like_bac-type"/>
</dbReference>
<proteinExistence type="predicted"/>
<feature type="signal peptide" evidence="5">
    <location>
        <begin position="1"/>
        <end position="18"/>
    </location>
</feature>
<accession>A0A5D0GMB5</accession>